<feature type="region of interest" description="Disordered" evidence="1">
    <location>
        <begin position="424"/>
        <end position="480"/>
    </location>
</feature>
<dbReference type="GO" id="GO:0005634">
    <property type="term" value="C:nucleus"/>
    <property type="evidence" value="ECO:0007669"/>
    <property type="project" value="TreeGrafter"/>
</dbReference>
<reference evidence="2 3" key="1">
    <citation type="journal article" date="2017" name="Mycologia">
        <title>Bifiguratus adelaidae, gen. et sp. nov., a new member of Mucoromycotina in endophytic and soil-dwelling habitats.</title>
        <authorList>
            <person name="Torres-Cruz T.J."/>
            <person name="Billingsley Tobias T.L."/>
            <person name="Almatruk M."/>
            <person name="Hesse C."/>
            <person name="Kuske C.R."/>
            <person name="Desiro A."/>
            <person name="Benucci G.M."/>
            <person name="Bonito G."/>
            <person name="Stajich J.E."/>
            <person name="Dunlap C."/>
            <person name="Arnold A.E."/>
            <person name="Porras-Alfaro A."/>
        </authorList>
    </citation>
    <scope>NUCLEOTIDE SEQUENCE [LARGE SCALE GENOMIC DNA]</scope>
    <source>
        <strain evidence="2 3">AZ0501</strain>
    </source>
</reference>
<dbReference type="AlphaFoldDB" id="A0A261Y383"/>
<name>A0A261Y383_9FUNG</name>
<feature type="compositionally biased region" description="Basic and acidic residues" evidence="1">
    <location>
        <begin position="84"/>
        <end position="94"/>
    </location>
</feature>
<dbReference type="GO" id="GO:0000307">
    <property type="term" value="C:cyclin-dependent protein kinase holoenzyme complex"/>
    <property type="evidence" value="ECO:0007669"/>
    <property type="project" value="TreeGrafter"/>
</dbReference>
<dbReference type="CDD" id="cd20557">
    <property type="entry name" value="CYCLIN_ScPCL1-like"/>
    <property type="match status" value="1"/>
</dbReference>
<feature type="compositionally biased region" description="Polar residues" evidence="1">
    <location>
        <begin position="424"/>
        <end position="442"/>
    </location>
</feature>
<dbReference type="SUPFAM" id="SSF47954">
    <property type="entry name" value="Cyclin-like"/>
    <property type="match status" value="1"/>
</dbReference>
<dbReference type="PANTHER" id="PTHR15615">
    <property type="match status" value="1"/>
</dbReference>
<dbReference type="GO" id="GO:0016538">
    <property type="term" value="F:cyclin-dependent protein serine/threonine kinase regulator activity"/>
    <property type="evidence" value="ECO:0007669"/>
    <property type="project" value="TreeGrafter"/>
</dbReference>
<dbReference type="Proteomes" id="UP000242875">
    <property type="component" value="Unassembled WGS sequence"/>
</dbReference>
<dbReference type="InterPro" id="IPR013922">
    <property type="entry name" value="Cyclin_PHO80-like"/>
</dbReference>
<dbReference type="InterPro" id="IPR036915">
    <property type="entry name" value="Cyclin-like_sf"/>
</dbReference>
<sequence>MLFIDRAQNVDTTSYSANLNSAFSLVSALQSNAKETSVAAGSNALPSFPIRTKAPSDPFLYSLATSKTLPRHDTTHSTSASLLPHDKLDLRRPSEPSPFGSRRSRSSGYPHVTVKPSVSHTSMSQSNKCSTIKTNSSQGQAPSIYVDVLIEIASQIINSIWHHPDIHRLRAKSATASATGMAAHAAKLVPLRQYIQEVLRRSKTTYATLQVALFYLYRIKSMVIERLTKFFGGARDASATPDDYLLCCGRRVFLAALIVASKFLQDRNFKNHAWAKIAGLDVSEVNRTERLFLQIIDYRTFIQKETFDKWVSLVNGCVGAVLKDWAEKRRLQSGFEASTVSTLPAETGVQCTGKTTMDGMPHATIPDQAQPHFMAQCPRERRLSGFRSVRGYPTPSPVSPVPRITTTTLEQPTVSLQAPKLQAHNLTPPNAPISQSLSTPDSTPGLYDDLTLSPSPSPNKRKASDQATDSNKHFKYSTSI</sequence>
<proteinExistence type="predicted"/>
<feature type="compositionally biased region" description="Polar residues" evidence="1">
    <location>
        <begin position="116"/>
        <end position="135"/>
    </location>
</feature>
<dbReference type="OrthoDB" id="286814at2759"/>
<dbReference type="PANTHER" id="PTHR15615:SF36">
    <property type="entry name" value="PHO85 CYCLIN-5"/>
    <property type="match status" value="1"/>
</dbReference>
<gene>
    <name evidence="2" type="ORF">BZG36_01761</name>
</gene>
<evidence type="ECO:0000313" key="3">
    <source>
        <dbReference type="Proteomes" id="UP000242875"/>
    </source>
</evidence>
<dbReference type="Pfam" id="PF08613">
    <property type="entry name" value="Cyclin"/>
    <property type="match status" value="1"/>
</dbReference>
<evidence type="ECO:0000256" key="1">
    <source>
        <dbReference type="SAM" id="MobiDB-lite"/>
    </source>
</evidence>
<accession>A0A261Y383</accession>
<organism evidence="2 3">
    <name type="scientific">Bifiguratus adelaidae</name>
    <dbReference type="NCBI Taxonomy" id="1938954"/>
    <lineage>
        <taxon>Eukaryota</taxon>
        <taxon>Fungi</taxon>
        <taxon>Fungi incertae sedis</taxon>
        <taxon>Mucoromycota</taxon>
        <taxon>Mucoromycotina</taxon>
        <taxon>Endogonomycetes</taxon>
        <taxon>Endogonales</taxon>
        <taxon>Endogonales incertae sedis</taxon>
        <taxon>Bifiguratus</taxon>
    </lineage>
</organism>
<protein>
    <recommendedName>
        <fullName evidence="4">Cyclin N-terminal domain-containing protein</fullName>
    </recommendedName>
</protein>
<evidence type="ECO:0008006" key="4">
    <source>
        <dbReference type="Google" id="ProtNLM"/>
    </source>
</evidence>
<feature type="region of interest" description="Disordered" evidence="1">
    <location>
        <begin position="70"/>
        <end position="135"/>
    </location>
</feature>
<keyword evidence="3" id="KW-1185">Reference proteome</keyword>
<dbReference type="Gene3D" id="1.10.472.10">
    <property type="entry name" value="Cyclin-like"/>
    <property type="match status" value="1"/>
</dbReference>
<evidence type="ECO:0000313" key="2">
    <source>
        <dbReference type="EMBL" id="OZJ04944.1"/>
    </source>
</evidence>
<dbReference type="GO" id="GO:0019901">
    <property type="term" value="F:protein kinase binding"/>
    <property type="evidence" value="ECO:0007669"/>
    <property type="project" value="InterPro"/>
</dbReference>
<dbReference type="EMBL" id="MVBO01000025">
    <property type="protein sequence ID" value="OZJ04944.1"/>
    <property type="molecule type" value="Genomic_DNA"/>
</dbReference>
<comment type="caution">
    <text evidence="2">The sequence shown here is derived from an EMBL/GenBank/DDBJ whole genome shotgun (WGS) entry which is preliminary data.</text>
</comment>